<dbReference type="Proteomes" id="UP001149411">
    <property type="component" value="Unassembled WGS sequence"/>
</dbReference>
<proteinExistence type="predicted"/>
<keyword evidence="2 5" id="KW-0812">Transmembrane</keyword>
<comment type="caution">
    <text evidence="6">The sequence shown here is derived from an EMBL/GenBank/DDBJ whole genome shotgun (WGS) entry which is preliminary data.</text>
</comment>
<evidence type="ECO:0000256" key="5">
    <source>
        <dbReference type="SAM" id="Phobius"/>
    </source>
</evidence>
<dbReference type="InterPro" id="IPR044878">
    <property type="entry name" value="UbiA_sf"/>
</dbReference>
<dbReference type="InterPro" id="IPR000537">
    <property type="entry name" value="UbiA_prenyltransferase"/>
</dbReference>
<evidence type="ECO:0000256" key="3">
    <source>
        <dbReference type="ARBA" id="ARBA00022989"/>
    </source>
</evidence>
<dbReference type="Gene3D" id="1.10.357.140">
    <property type="entry name" value="UbiA prenyltransferase"/>
    <property type="match status" value="1"/>
</dbReference>
<feature type="transmembrane region" description="Helical" evidence="5">
    <location>
        <begin position="237"/>
        <end position="254"/>
    </location>
</feature>
<feature type="transmembrane region" description="Helical" evidence="5">
    <location>
        <begin position="209"/>
        <end position="231"/>
    </location>
</feature>
<name>A0A9Q4C5L7_9EURY</name>
<organism evidence="6 7">
    <name type="scientific">Halorutilus salinus</name>
    <dbReference type="NCBI Taxonomy" id="2487751"/>
    <lineage>
        <taxon>Archaea</taxon>
        <taxon>Methanobacteriati</taxon>
        <taxon>Methanobacteriota</taxon>
        <taxon>Stenosarchaea group</taxon>
        <taxon>Halobacteria</taxon>
        <taxon>Halorutilales</taxon>
        <taxon>Halorutilaceae</taxon>
        <taxon>Halorutilus</taxon>
    </lineage>
</organism>
<feature type="transmembrane region" description="Helical" evidence="5">
    <location>
        <begin position="89"/>
        <end position="109"/>
    </location>
</feature>
<protein>
    <submittedName>
        <fullName evidence="6">UbiA family prenyltransferase</fullName>
    </submittedName>
</protein>
<comment type="subcellular location">
    <subcellularLocation>
        <location evidence="1">Cell membrane</location>
        <topology evidence="1">Multi-pass membrane protein</topology>
    </subcellularLocation>
</comment>
<evidence type="ECO:0000256" key="1">
    <source>
        <dbReference type="ARBA" id="ARBA00004651"/>
    </source>
</evidence>
<sequence>MTDTATAVRRSFSPIVAAVELLVHSNVFISLSATSVAVTTVLLADLRPDPVPLFIVFAATLFVYSFNRITDISEDEENVPRRANFTRRYGRALFAVGVVLYLTALVLAFVFDLPGATFVALPVVVGIVYSVGRAKRVLLVKNLIVGFAWGAIPLGVGVYYGVLFDAEVLFLSVFFGVTLTVAAALFDIKDIEGDRQEGIRTVPNVYGSHATRIGSAIVYIALVPVVLASASVVSRDLLVLLVYLCYTVAYTPFATRDRGTLFYGLVIDGEHVFLAGTVVLAELAGYV</sequence>
<dbReference type="RefSeq" id="WP_266087906.1">
    <property type="nucleotide sequence ID" value="NZ_RKLV01000009.1"/>
</dbReference>
<gene>
    <name evidence="6" type="ORF">EGH25_09330</name>
</gene>
<dbReference type="AlphaFoldDB" id="A0A9Q4C5L7"/>
<feature type="transmembrane region" description="Helical" evidence="5">
    <location>
        <begin position="115"/>
        <end position="131"/>
    </location>
</feature>
<feature type="transmembrane region" description="Helical" evidence="5">
    <location>
        <begin position="143"/>
        <end position="162"/>
    </location>
</feature>
<keyword evidence="4 5" id="KW-0472">Membrane</keyword>
<dbReference type="EMBL" id="RKLV01000009">
    <property type="protein sequence ID" value="MCX2819550.1"/>
    <property type="molecule type" value="Genomic_DNA"/>
</dbReference>
<keyword evidence="3 5" id="KW-1133">Transmembrane helix</keyword>
<reference evidence="6" key="1">
    <citation type="submission" date="2022-09" db="EMBL/GenBank/DDBJ databases">
        <title>Haloadaptaus new haloarchaeum isolated from saline soil.</title>
        <authorList>
            <person name="Duran-Viseras A."/>
            <person name="Sanchez-Porro C."/>
            <person name="Ventosa A."/>
        </authorList>
    </citation>
    <scope>NUCLEOTIDE SEQUENCE</scope>
    <source>
        <strain evidence="6">F3-133</strain>
    </source>
</reference>
<feature type="transmembrane region" description="Helical" evidence="5">
    <location>
        <begin position="21"/>
        <end position="44"/>
    </location>
</feature>
<keyword evidence="7" id="KW-1185">Reference proteome</keyword>
<dbReference type="GO" id="GO:0005886">
    <property type="term" value="C:plasma membrane"/>
    <property type="evidence" value="ECO:0007669"/>
    <property type="project" value="UniProtKB-SubCell"/>
</dbReference>
<dbReference type="InterPro" id="IPR050475">
    <property type="entry name" value="Prenyltransferase_related"/>
</dbReference>
<evidence type="ECO:0000313" key="7">
    <source>
        <dbReference type="Proteomes" id="UP001149411"/>
    </source>
</evidence>
<evidence type="ECO:0000256" key="4">
    <source>
        <dbReference type="ARBA" id="ARBA00023136"/>
    </source>
</evidence>
<dbReference type="PANTHER" id="PTHR42723">
    <property type="entry name" value="CHLOROPHYLL SYNTHASE"/>
    <property type="match status" value="1"/>
</dbReference>
<accession>A0A9Q4C5L7</accession>
<dbReference type="Pfam" id="PF01040">
    <property type="entry name" value="UbiA"/>
    <property type="match status" value="1"/>
</dbReference>
<dbReference type="GO" id="GO:0016765">
    <property type="term" value="F:transferase activity, transferring alkyl or aryl (other than methyl) groups"/>
    <property type="evidence" value="ECO:0007669"/>
    <property type="project" value="InterPro"/>
</dbReference>
<feature type="transmembrane region" description="Helical" evidence="5">
    <location>
        <begin position="50"/>
        <end position="69"/>
    </location>
</feature>
<feature type="transmembrane region" description="Helical" evidence="5">
    <location>
        <begin position="168"/>
        <end position="188"/>
    </location>
</feature>
<evidence type="ECO:0000256" key="2">
    <source>
        <dbReference type="ARBA" id="ARBA00022692"/>
    </source>
</evidence>
<evidence type="ECO:0000313" key="6">
    <source>
        <dbReference type="EMBL" id="MCX2819550.1"/>
    </source>
</evidence>
<dbReference type="PANTHER" id="PTHR42723:SF1">
    <property type="entry name" value="CHLOROPHYLL SYNTHASE, CHLOROPLASTIC"/>
    <property type="match status" value="1"/>
</dbReference>
<feature type="transmembrane region" description="Helical" evidence="5">
    <location>
        <begin position="261"/>
        <end position="281"/>
    </location>
</feature>